<gene>
    <name evidence="1" type="ORF">CCS77_2119</name>
</gene>
<dbReference type="RefSeq" id="WP_107917426.1">
    <property type="nucleotide sequence ID" value="NZ_CP021643.1"/>
</dbReference>
<accession>A0A2R4P385</accession>
<geneLocation type="plasmid" evidence="2">
    <name>picon</name>
</geneLocation>
<proteinExistence type="predicted"/>
<sequence length="127" mass="14642">MYKTPQAEQINFDVNKIETMNDYWNYTNDFCINITNKKFLDDLCVKVMPLSAIDKNGHSAARISIDNSSVDIEIINNDLDPIVNELRQCIINAEKADEPCFFGGDELLEFLLRHKTIEELKEILGDR</sequence>
<dbReference type="AlphaFoldDB" id="A0A2R4P385"/>
<evidence type="ECO:0000313" key="1">
    <source>
        <dbReference type="EMBL" id="AVX45125.1"/>
    </source>
</evidence>
<dbReference type="EMBL" id="CP021643">
    <property type="protein sequence ID" value="AVX45125.1"/>
    <property type="molecule type" value="Genomic_DNA"/>
</dbReference>
<evidence type="ECO:0000313" key="2">
    <source>
        <dbReference type="Proteomes" id="UP000241854"/>
    </source>
</evidence>
<name>A0A2R4P385_9BACT</name>
<protein>
    <submittedName>
        <fullName evidence="1">Uncharacterized protein</fullName>
    </submittedName>
</protein>
<dbReference type="Proteomes" id="UP000241854">
    <property type="component" value="Plasmid pICON"/>
</dbReference>
<keyword evidence="1" id="KW-0614">Plasmid</keyword>
<reference evidence="1 2" key="1">
    <citation type="journal article" date="2018" name="Emerg. Microbes Infect.">
        <title>Genomic analysis of oral Campylobacter concisus strains identified a potential bacterial molecular marker associated with active Crohn's disease.</title>
        <authorList>
            <person name="Liu F."/>
            <person name="Ma R."/>
            <person name="Tay C.Y.A."/>
            <person name="Octavia S."/>
            <person name="Lan R."/>
            <person name="Chung H.K.L."/>
            <person name="Riordan S.M."/>
            <person name="Grimm M.C."/>
            <person name="Leong R.W."/>
            <person name="Tanaka M.M."/>
            <person name="Connor S."/>
            <person name="Zhang L."/>
        </authorList>
    </citation>
    <scope>NUCLEOTIDE SEQUENCE [LARGE SCALE GENOMIC DNA]</scope>
    <source>
        <strain evidence="1 2">P2CDO4</strain>
        <plasmid evidence="1">pICON</plasmid>
    </source>
</reference>
<organism evidence="1 2">
    <name type="scientific">Campylobacter concisus</name>
    <dbReference type="NCBI Taxonomy" id="199"/>
    <lineage>
        <taxon>Bacteria</taxon>
        <taxon>Pseudomonadati</taxon>
        <taxon>Campylobacterota</taxon>
        <taxon>Epsilonproteobacteria</taxon>
        <taxon>Campylobacterales</taxon>
        <taxon>Campylobacteraceae</taxon>
        <taxon>Campylobacter</taxon>
    </lineage>
</organism>